<feature type="transmembrane region" description="Helical" evidence="1">
    <location>
        <begin position="20"/>
        <end position="41"/>
    </location>
</feature>
<keyword evidence="3" id="KW-1185">Reference proteome</keyword>
<proteinExistence type="predicted"/>
<keyword evidence="1" id="KW-1133">Transmembrane helix</keyword>
<protein>
    <submittedName>
        <fullName evidence="2">Uncharacterized protein</fullName>
    </submittedName>
</protein>
<gene>
    <name evidence="2" type="ORF">GRX03_15365</name>
</gene>
<organism evidence="2 3">
    <name type="scientific">Halovenus carboxidivorans</name>
    <dbReference type="NCBI Taxonomy" id="2692199"/>
    <lineage>
        <taxon>Archaea</taxon>
        <taxon>Methanobacteriati</taxon>
        <taxon>Methanobacteriota</taxon>
        <taxon>Stenosarchaea group</taxon>
        <taxon>Halobacteria</taxon>
        <taxon>Halobacteriales</taxon>
        <taxon>Haloarculaceae</taxon>
        <taxon>Halovenus</taxon>
    </lineage>
</organism>
<evidence type="ECO:0000256" key="1">
    <source>
        <dbReference type="SAM" id="Phobius"/>
    </source>
</evidence>
<dbReference type="Proteomes" id="UP000466535">
    <property type="component" value="Unassembled WGS sequence"/>
</dbReference>
<dbReference type="RefSeq" id="WP_159765169.1">
    <property type="nucleotide sequence ID" value="NZ_WUUT01000007.1"/>
</dbReference>
<accession>A0A6B0T7Q9</accession>
<dbReference type="InterPro" id="IPR058357">
    <property type="entry name" value="DUF8044"/>
</dbReference>
<keyword evidence="1" id="KW-0472">Membrane</keyword>
<dbReference type="OrthoDB" id="384587at2157"/>
<dbReference type="Pfam" id="PF26161">
    <property type="entry name" value="DUF8044"/>
    <property type="match status" value="1"/>
</dbReference>
<reference evidence="2 3" key="1">
    <citation type="submission" date="2019-12" db="EMBL/GenBank/DDBJ databases">
        <title>Isolation and characterization of three novel carbon monoxide-oxidizing members of Halobacteria from salione crusts and soils.</title>
        <authorList>
            <person name="Myers M.R."/>
            <person name="King G.M."/>
        </authorList>
    </citation>
    <scope>NUCLEOTIDE SEQUENCE [LARGE SCALE GENOMIC DNA]</scope>
    <source>
        <strain evidence="2 3">WSH3</strain>
    </source>
</reference>
<keyword evidence="1" id="KW-0812">Transmembrane</keyword>
<evidence type="ECO:0000313" key="3">
    <source>
        <dbReference type="Proteomes" id="UP000466535"/>
    </source>
</evidence>
<evidence type="ECO:0000313" key="2">
    <source>
        <dbReference type="EMBL" id="MXR52977.1"/>
    </source>
</evidence>
<dbReference type="EMBL" id="WUUT01000007">
    <property type="protein sequence ID" value="MXR52977.1"/>
    <property type="molecule type" value="Genomic_DNA"/>
</dbReference>
<feature type="transmembrane region" description="Helical" evidence="1">
    <location>
        <begin position="47"/>
        <end position="67"/>
    </location>
</feature>
<sequence length="100" mass="11830">MTWVRQTQTVAGFEAQQDRFRLFVVTLVVFLSALPIVFWSLDEFSWRRYFVLGFVWFLITSEVFAPAEPEAVWWRRLRWVKAAGWLVLAYIVSERVAAVV</sequence>
<comment type="caution">
    <text evidence="2">The sequence shown here is derived from an EMBL/GenBank/DDBJ whole genome shotgun (WGS) entry which is preliminary data.</text>
</comment>
<dbReference type="AlphaFoldDB" id="A0A6B0T7Q9"/>
<name>A0A6B0T7Q9_9EURY</name>